<organism evidence="3 4">
    <name type="scientific">Hyaloscypha bicolor E</name>
    <dbReference type="NCBI Taxonomy" id="1095630"/>
    <lineage>
        <taxon>Eukaryota</taxon>
        <taxon>Fungi</taxon>
        <taxon>Dikarya</taxon>
        <taxon>Ascomycota</taxon>
        <taxon>Pezizomycotina</taxon>
        <taxon>Leotiomycetes</taxon>
        <taxon>Helotiales</taxon>
        <taxon>Hyaloscyphaceae</taxon>
        <taxon>Hyaloscypha</taxon>
        <taxon>Hyaloscypha bicolor</taxon>
    </lineage>
</organism>
<dbReference type="InParanoid" id="A0A2J6TKI0"/>
<reference evidence="3 4" key="1">
    <citation type="submission" date="2016-04" db="EMBL/GenBank/DDBJ databases">
        <title>A degradative enzymes factory behind the ericoid mycorrhizal symbiosis.</title>
        <authorList>
            <consortium name="DOE Joint Genome Institute"/>
            <person name="Martino E."/>
            <person name="Morin E."/>
            <person name="Grelet G."/>
            <person name="Kuo A."/>
            <person name="Kohler A."/>
            <person name="Daghino S."/>
            <person name="Barry K."/>
            <person name="Choi C."/>
            <person name="Cichocki N."/>
            <person name="Clum A."/>
            <person name="Copeland A."/>
            <person name="Hainaut M."/>
            <person name="Haridas S."/>
            <person name="Labutti K."/>
            <person name="Lindquist E."/>
            <person name="Lipzen A."/>
            <person name="Khouja H.-R."/>
            <person name="Murat C."/>
            <person name="Ohm R."/>
            <person name="Olson A."/>
            <person name="Spatafora J."/>
            <person name="Veneault-Fourrey C."/>
            <person name="Henrissat B."/>
            <person name="Grigoriev I."/>
            <person name="Martin F."/>
            <person name="Perotto S."/>
        </authorList>
    </citation>
    <scope>NUCLEOTIDE SEQUENCE [LARGE SCALE GENOMIC DNA]</scope>
    <source>
        <strain evidence="3 4">E</strain>
    </source>
</reference>
<dbReference type="PANTHER" id="PTHR47843">
    <property type="entry name" value="BTB DOMAIN-CONTAINING PROTEIN-RELATED"/>
    <property type="match status" value="1"/>
</dbReference>
<dbReference type="GeneID" id="36594600"/>
<dbReference type="SUPFAM" id="SSF54695">
    <property type="entry name" value="POZ domain"/>
    <property type="match status" value="1"/>
</dbReference>
<proteinExistence type="predicted"/>
<keyword evidence="4" id="KW-1185">Reference proteome</keyword>
<dbReference type="OrthoDB" id="3556558at2759"/>
<dbReference type="InterPro" id="IPR011333">
    <property type="entry name" value="SKP1/BTB/POZ_sf"/>
</dbReference>
<dbReference type="Pfam" id="PF00651">
    <property type="entry name" value="BTB"/>
    <property type="match status" value="1"/>
</dbReference>
<dbReference type="SMART" id="SM00225">
    <property type="entry name" value="BTB"/>
    <property type="match status" value="1"/>
</dbReference>
<evidence type="ECO:0000313" key="3">
    <source>
        <dbReference type="EMBL" id="PMD63524.1"/>
    </source>
</evidence>
<protein>
    <recommendedName>
        <fullName evidence="2">BTB domain-containing protein</fullName>
    </recommendedName>
</protein>
<feature type="region of interest" description="Disordered" evidence="1">
    <location>
        <begin position="1"/>
        <end position="38"/>
    </location>
</feature>
<accession>A0A2J6TKI0</accession>
<sequence>MSSSASASNSAPGAVKDTSSNPLPSATKVSSSTAKTPLNFSSPEAQSFVTIHCKGAVQPFRTNKNVITHYSPFFSAAYNGVFKEGKTQSMSFEDVEAPIFGFFNNWLYTQKVVNEDGNRLQLIEYAKLWSLSQRFLMPDLQAILLKETENTLPSSDAKSGSTLKDFQQYVYLVVDQQEDSDLKKVAIKKTLSSVNRNNIDAVMNNIPEELNSTLQPFMTIISMVLMEYNMNGKVASSLLLKANCAASNNSADKQAAHITHHTSAMICHYSPFFSAAFNGEFIEITTERFLILELKNEVVDEIYASFGSNSNCIDFREFA</sequence>
<dbReference type="InterPro" id="IPR000210">
    <property type="entry name" value="BTB/POZ_dom"/>
</dbReference>
<gene>
    <name evidence="3" type="ORF">K444DRAFT_660989</name>
</gene>
<dbReference type="PANTHER" id="PTHR47843:SF2">
    <property type="entry name" value="BTB DOMAIN-CONTAINING PROTEIN"/>
    <property type="match status" value="1"/>
</dbReference>
<feature type="compositionally biased region" description="Low complexity" evidence="1">
    <location>
        <begin position="1"/>
        <end position="11"/>
    </location>
</feature>
<evidence type="ECO:0000313" key="4">
    <source>
        <dbReference type="Proteomes" id="UP000235371"/>
    </source>
</evidence>
<dbReference type="EMBL" id="KZ613780">
    <property type="protein sequence ID" value="PMD63524.1"/>
    <property type="molecule type" value="Genomic_DNA"/>
</dbReference>
<feature type="compositionally biased region" description="Low complexity" evidence="1">
    <location>
        <begin position="25"/>
        <end position="36"/>
    </location>
</feature>
<evidence type="ECO:0000259" key="2">
    <source>
        <dbReference type="PROSITE" id="PS50097"/>
    </source>
</evidence>
<feature type="domain" description="BTB" evidence="2">
    <location>
        <begin position="47"/>
        <end position="116"/>
    </location>
</feature>
<dbReference type="CDD" id="cd18186">
    <property type="entry name" value="BTB_POZ_ZBTB_KLHL-like"/>
    <property type="match status" value="1"/>
</dbReference>
<dbReference type="RefSeq" id="XP_024740428.1">
    <property type="nucleotide sequence ID" value="XM_024886523.1"/>
</dbReference>
<dbReference type="AlphaFoldDB" id="A0A2J6TKI0"/>
<dbReference type="Proteomes" id="UP000235371">
    <property type="component" value="Unassembled WGS sequence"/>
</dbReference>
<dbReference type="Gene3D" id="3.30.710.10">
    <property type="entry name" value="Potassium Channel Kv1.1, Chain A"/>
    <property type="match status" value="1"/>
</dbReference>
<name>A0A2J6TKI0_9HELO</name>
<dbReference type="PROSITE" id="PS50097">
    <property type="entry name" value="BTB"/>
    <property type="match status" value="1"/>
</dbReference>
<evidence type="ECO:0000256" key="1">
    <source>
        <dbReference type="SAM" id="MobiDB-lite"/>
    </source>
</evidence>